<dbReference type="Pfam" id="PF00155">
    <property type="entry name" value="Aminotran_1_2"/>
    <property type="match status" value="1"/>
</dbReference>
<dbReference type="GO" id="GO:0030170">
    <property type="term" value="F:pyridoxal phosphate binding"/>
    <property type="evidence" value="ECO:0007669"/>
    <property type="project" value="InterPro"/>
</dbReference>
<dbReference type="SUPFAM" id="SSF53383">
    <property type="entry name" value="PLP-dependent transferases"/>
    <property type="match status" value="1"/>
</dbReference>
<dbReference type="GO" id="GO:0003677">
    <property type="term" value="F:DNA binding"/>
    <property type="evidence" value="ECO:0007669"/>
    <property type="project" value="UniProtKB-KW"/>
</dbReference>
<evidence type="ECO:0000256" key="1">
    <source>
        <dbReference type="ARBA" id="ARBA00005384"/>
    </source>
</evidence>
<proteinExistence type="inferred from homology"/>
<dbReference type="InterPro" id="IPR015421">
    <property type="entry name" value="PyrdxlP-dep_Trfase_major"/>
</dbReference>
<evidence type="ECO:0000313" key="7">
    <source>
        <dbReference type="EMBL" id="ROM48387.1"/>
    </source>
</evidence>
<keyword evidence="2" id="KW-0663">Pyridoxal phosphate</keyword>
<protein>
    <submittedName>
        <fullName evidence="7">GntR family transcriptional regulator</fullName>
    </submittedName>
</protein>
<dbReference type="SMART" id="SM00345">
    <property type="entry name" value="HTH_GNTR"/>
    <property type="match status" value="1"/>
</dbReference>
<evidence type="ECO:0000256" key="4">
    <source>
        <dbReference type="ARBA" id="ARBA00023125"/>
    </source>
</evidence>
<keyword evidence="5" id="KW-0804">Transcription</keyword>
<organism evidence="7 8">
    <name type="scientific">Pseudomonas canadensis</name>
    <dbReference type="NCBI Taxonomy" id="915099"/>
    <lineage>
        <taxon>Bacteria</taxon>
        <taxon>Pseudomonadati</taxon>
        <taxon>Pseudomonadota</taxon>
        <taxon>Gammaproteobacteria</taxon>
        <taxon>Pseudomonadales</taxon>
        <taxon>Pseudomonadaceae</taxon>
        <taxon>Pseudomonas</taxon>
    </lineage>
</organism>
<feature type="domain" description="HTH gntR-type" evidence="6">
    <location>
        <begin position="10"/>
        <end position="78"/>
    </location>
</feature>
<evidence type="ECO:0000259" key="6">
    <source>
        <dbReference type="PROSITE" id="PS50949"/>
    </source>
</evidence>
<dbReference type="InterPro" id="IPR051446">
    <property type="entry name" value="HTH_trans_reg/aminotransferase"/>
</dbReference>
<comment type="caution">
    <text evidence="7">The sequence shown here is derived from an EMBL/GenBank/DDBJ whole genome shotgun (WGS) entry which is preliminary data.</text>
</comment>
<keyword evidence="3" id="KW-0805">Transcription regulation</keyword>
<dbReference type="InterPro" id="IPR004839">
    <property type="entry name" value="Aminotransferase_I/II_large"/>
</dbReference>
<dbReference type="PANTHER" id="PTHR46577:SF2">
    <property type="entry name" value="TRANSCRIPTIONAL REGULATORY PROTEIN"/>
    <property type="match status" value="1"/>
</dbReference>
<evidence type="ECO:0000256" key="2">
    <source>
        <dbReference type="ARBA" id="ARBA00022898"/>
    </source>
</evidence>
<dbReference type="GO" id="GO:0003700">
    <property type="term" value="F:DNA-binding transcription factor activity"/>
    <property type="evidence" value="ECO:0007669"/>
    <property type="project" value="InterPro"/>
</dbReference>
<evidence type="ECO:0000313" key="8">
    <source>
        <dbReference type="Proteomes" id="UP000283389"/>
    </source>
</evidence>
<dbReference type="Pfam" id="PF00392">
    <property type="entry name" value="GntR"/>
    <property type="match status" value="1"/>
</dbReference>
<dbReference type="InterPro" id="IPR015424">
    <property type="entry name" value="PyrdxlP-dep_Trfase"/>
</dbReference>
<name>A0A423F249_9PSED</name>
<keyword evidence="4" id="KW-0238">DNA-binding</keyword>
<dbReference type="SUPFAM" id="SSF46785">
    <property type="entry name" value="Winged helix' DNA-binding domain"/>
    <property type="match status" value="1"/>
</dbReference>
<evidence type="ECO:0000256" key="5">
    <source>
        <dbReference type="ARBA" id="ARBA00023163"/>
    </source>
</evidence>
<dbReference type="Gene3D" id="3.40.640.10">
    <property type="entry name" value="Type I PLP-dependent aspartate aminotransferase-like (Major domain)"/>
    <property type="match status" value="1"/>
</dbReference>
<dbReference type="Proteomes" id="UP000283389">
    <property type="component" value="Unassembled WGS sequence"/>
</dbReference>
<dbReference type="InterPro" id="IPR000524">
    <property type="entry name" value="Tscrpt_reg_HTH_GntR"/>
</dbReference>
<accession>A0A423F249</accession>
<sequence>MTLRGERQADFAYQAVYRYMINLINEFSTDARVKLPSLRQLAGRLNVSISTVQYAYALLEKEGRVYSVAKSGYYAWPLSTNPLAGASGDLLDRLYAAARRPGMVVLSGDEPALLASLDGTLLRLERELVRQYPQHPQPWSQPCGVWELRAALAARYTSSPTRCWQADDVYIGADLRGVLDILIEVLGLRGTSVIVESPCDWLVLRLLQDAGVHIVELPWTPEGRLDLVNLDQLLCAKSVHLVVLSSRVSVPAGVSMPPQDRLAIAQMLEQHGCWLLENDTFGELGFDEPQTALRELVNPERLIVFSSFEKVLGSEAPYGYLLSRRMNSELQRHFLLRCFRLSPIRQRAIARLYHSGRIDQHLRGLRLLLRQQADEMCERLDRHLGDQLTYRAPAAGAAFWLASTRTVDMRQVFQRLLSQQVVIAPGELFSVNGLHQQHLRLSHTFQSQPDLDIVLMALSEALRQAQLG</sequence>
<dbReference type="RefSeq" id="WP_123477415.1">
    <property type="nucleotide sequence ID" value="NZ_MOAZ01000017.1"/>
</dbReference>
<dbReference type="PANTHER" id="PTHR46577">
    <property type="entry name" value="HTH-TYPE TRANSCRIPTIONAL REGULATORY PROTEIN GABR"/>
    <property type="match status" value="1"/>
</dbReference>
<dbReference type="Gene3D" id="1.10.10.10">
    <property type="entry name" value="Winged helix-like DNA-binding domain superfamily/Winged helix DNA-binding domain"/>
    <property type="match status" value="1"/>
</dbReference>
<dbReference type="EMBL" id="MOAZ01000017">
    <property type="protein sequence ID" value="ROM48387.1"/>
    <property type="molecule type" value="Genomic_DNA"/>
</dbReference>
<dbReference type="CDD" id="cd00609">
    <property type="entry name" value="AAT_like"/>
    <property type="match status" value="1"/>
</dbReference>
<reference evidence="7 8" key="1">
    <citation type="submission" date="2016-10" db="EMBL/GenBank/DDBJ databases">
        <title>Comparative genome analysis of multiple Pseudomonas spp. focuses on biocontrol and plant growth promoting traits.</title>
        <authorList>
            <person name="Tao X.-Y."/>
            <person name="Taylor C.G."/>
        </authorList>
    </citation>
    <scope>NUCLEOTIDE SEQUENCE [LARGE SCALE GENOMIC DNA]</scope>
    <source>
        <strain evidence="7 8">36C8</strain>
    </source>
</reference>
<gene>
    <name evidence="7" type="ORF">BK649_21035</name>
</gene>
<evidence type="ECO:0000256" key="3">
    <source>
        <dbReference type="ARBA" id="ARBA00023015"/>
    </source>
</evidence>
<dbReference type="AlphaFoldDB" id="A0A423F249"/>
<comment type="similarity">
    <text evidence="1">In the C-terminal section; belongs to the class-I pyridoxal-phosphate-dependent aminotransferase family.</text>
</comment>
<dbReference type="PROSITE" id="PS50949">
    <property type="entry name" value="HTH_GNTR"/>
    <property type="match status" value="1"/>
</dbReference>
<dbReference type="InterPro" id="IPR036388">
    <property type="entry name" value="WH-like_DNA-bd_sf"/>
</dbReference>
<dbReference type="InterPro" id="IPR036390">
    <property type="entry name" value="WH_DNA-bd_sf"/>
</dbReference>